<dbReference type="OrthoDB" id="6021306at2759"/>
<evidence type="ECO:0000256" key="8">
    <source>
        <dbReference type="ARBA" id="ARBA00022927"/>
    </source>
</evidence>
<dbReference type="GO" id="GO:0046755">
    <property type="term" value="P:viral budding"/>
    <property type="evidence" value="ECO:0007669"/>
    <property type="project" value="TreeGrafter"/>
</dbReference>
<dbReference type="PROSITE" id="PS51497">
    <property type="entry name" value="UMA"/>
    <property type="match status" value="1"/>
</dbReference>
<comment type="caution">
    <text evidence="17">The sequence shown here is derived from an EMBL/GenBank/DDBJ whole genome shotgun (WGS) entry which is preliminary data.</text>
</comment>
<comment type="function">
    <text evidence="13">Component of the ESCRT-I complex, a regulator of vesicular trafficking process. Required for the sorting of endocytic ubiquitinated cargos into multivesicular bodies.</text>
</comment>
<dbReference type="GO" id="GO:0015031">
    <property type="term" value="P:protein transport"/>
    <property type="evidence" value="ECO:0007669"/>
    <property type="project" value="UniProtKB-KW"/>
</dbReference>
<dbReference type="Proteomes" id="UP000625711">
    <property type="component" value="Unassembled WGS sequence"/>
</dbReference>
<comment type="subcellular location">
    <subcellularLocation>
        <location evidence="1">Cytoplasm</location>
    </subcellularLocation>
    <subcellularLocation>
        <location evidence="2">Late endosome membrane</location>
        <topology evidence="2">Peripheral membrane protein</topology>
    </subcellularLocation>
</comment>
<keyword evidence="9" id="KW-0729">SH3-binding</keyword>
<dbReference type="EMBL" id="JAACXV010012939">
    <property type="protein sequence ID" value="KAF7274296.1"/>
    <property type="molecule type" value="Genomic_DNA"/>
</dbReference>
<dbReference type="GO" id="GO:0042058">
    <property type="term" value="P:regulation of epidermal growth factor receptor signaling pathway"/>
    <property type="evidence" value="ECO:0007669"/>
    <property type="project" value="TreeGrafter"/>
</dbReference>
<evidence type="ECO:0000256" key="1">
    <source>
        <dbReference type="ARBA" id="ARBA00004496"/>
    </source>
</evidence>
<dbReference type="GO" id="GO:0031902">
    <property type="term" value="C:late endosome membrane"/>
    <property type="evidence" value="ECO:0007669"/>
    <property type="project" value="UniProtKB-SubCell"/>
</dbReference>
<evidence type="ECO:0000313" key="18">
    <source>
        <dbReference type="Proteomes" id="UP000625711"/>
    </source>
</evidence>
<dbReference type="PANTHER" id="PTHR31612">
    <property type="entry name" value="MULTIVESICULAR BODY SUBUNIT 12A"/>
    <property type="match status" value="1"/>
</dbReference>
<protein>
    <recommendedName>
        <fullName evidence="4">Multivesicular body subunit 12A</fullName>
    </recommendedName>
    <alternativeName>
        <fullName evidence="12">ESCRT-I complex subunit MVB12A</fullName>
    </alternativeName>
    <alternativeName>
        <fullName evidence="11">Protein FAM125A</fullName>
    </alternativeName>
</protein>
<dbReference type="GO" id="GO:0032510">
    <property type="term" value="P:endosome to lysosome transport via multivesicular body sorting pathway"/>
    <property type="evidence" value="ECO:0007669"/>
    <property type="project" value="TreeGrafter"/>
</dbReference>
<dbReference type="InterPro" id="IPR018798">
    <property type="entry name" value="MVB12A/B"/>
</dbReference>
<evidence type="ECO:0000256" key="9">
    <source>
        <dbReference type="ARBA" id="ARBA00023036"/>
    </source>
</evidence>
<feature type="region of interest" description="Disordered" evidence="14">
    <location>
        <begin position="164"/>
        <end position="237"/>
    </location>
</feature>
<keyword evidence="10" id="KW-0472">Membrane</keyword>
<accession>A0A834I7V3</accession>
<dbReference type="InterPro" id="IPR040335">
    <property type="entry name" value="MVB12A"/>
</dbReference>
<evidence type="ECO:0000259" key="15">
    <source>
        <dbReference type="PROSITE" id="PS51497"/>
    </source>
</evidence>
<dbReference type="FunFam" id="2.100.10.50:FF:000002">
    <property type="entry name" value="Multivesicular body subunit 12B"/>
    <property type="match status" value="1"/>
</dbReference>
<dbReference type="GO" id="GO:0005829">
    <property type="term" value="C:cytosol"/>
    <property type="evidence" value="ECO:0007669"/>
    <property type="project" value="TreeGrafter"/>
</dbReference>
<dbReference type="InterPro" id="IPR023341">
    <property type="entry name" value="MABP"/>
</dbReference>
<dbReference type="PROSITE" id="PS51498">
    <property type="entry name" value="MABP"/>
    <property type="match status" value="1"/>
</dbReference>
<evidence type="ECO:0000256" key="5">
    <source>
        <dbReference type="ARBA" id="ARBA00022448"/>
    </source>
</evidence>
<evidence type="ECO:0000256" key="14">
    <source>
        <dbReference type="SAM" id="MobiDB-lite"/>
    </source>
</evidence>
<evidence type="ECO:0000256" key="7">
    <source>
        <dbReference type="ARBA" id="ARBA00022753"/>
    </source>
</evidence>
<sequence>MLKSSVQNKILQTLPDDRPVTALQVVESIEKCPRGFYPIAKTYDQDSDADLGEKSIFKHKFLTCRYLCISKTEGLPNFVVQEINILNEKTVPPKGFSTLSRTADTSQKAWKKRQICYRLVNKKETKIAITDIIICSKLRAAPSGFSFAGEINGITLCYKMGNTESTQNGASPERPSNPLSSNSNDIYPSLGESDHDYEILRPGPGYGPTGPIRPAPRPPAPTNPSHPPLQSQNTTHTLGSSLYCGLEGVPFIVNPKFHLSSSNQSGDGAPKIKPKSMQQIIKEYDYPFAIERQTQ</sequence>
<evidence type="ECO:0000256" key="13">
    <source>
        <dbReference type="ARBA" id="ARBA00053101"/>
    </source>
</evidence>
<evidence type="ECO:0000256" key="3">
    <source>
        <dbReference type="ARBA" id="ARBA00010432"/>
    </source>
</evidence>
<evidence type="ECO:0000256" key="4">
    <source>
        <dbReference type="ARBA" id="ARBA00017653"/>
    </source>
</evidence>
<name>A0A834I7V3_RHYFE</name>
<evidence type="ECO:0000313" key="17">
    <source>
        <dbReference type="EMBL" id="KAF7274296.1"/>
    </source>
</evidence>
<gene>
    <name evidence="17" type="ORF">GWI33_013038</name>
</gene>
<dbReference type="Pfam" id="PF10240">
    <property type="entry name" value="DUF2464"/>
    <property type="match status" value="1"/>
</dbReference>
<organism evidence="17 18">
    <name type="scientific">Rhynchophorus ferrugineus</name>
    <name type="common">Red palm weevil</name>
    <name type="synonym">Curculio ferrugineus</name>
    <dbReference type="NCBI Taxonomy" id="354439"/>
    <lineage>
        <taxon>Eukaryota</taxon>
        <taxon>Metazoa</taxon>
        <taxon>Ecdysozoa</taxon>
        <taxon>Arthropoda</taxon>
        <taxon>Hexapoda</taxon>
        <taxon>Insecta</taxon>
        <taxon>Pterygota</taxon>
        <taxon>Neoptera</taxon>
        <taxon>Endopterygota</taxon>
        <taxon>Coleoptera</taxon>
        <taxon>Polyphaga</taxon>
        <taxon>Cucujiformia</taxon>
        <taxon>Curculionidae</taxon>
        <taxon>Dryophthorinae</taxon>
        <taxon>Rhynchophorus</taxon>
    </lineage>
</organism>
<reference evidence="17" key="1">
    <citation type="submission" date="2020-08" db="EMBL/GenBank/DDBJ databases">
        <title>Genome sequencing and assembly of the red palm weevil Rhynchophorus ferrugineus.</title>
        <authorList>
            <person name="Dias G.B."/>
            <person name="Bergman C.M."/>
            <person name="Manee M."/>
        </authorList>
    </citation>
    <scope>NUCLEOTIDE SEQUENCE</scope>
    <source>
        <strain evidence="17">AA-2017</strain>
        <tissue evidence="17">Whole larva</tissue>
    </source>
</reference>
<evidence type="ECO:0000256" key="2">
    <source>
        <dbReference type="ARBA" id="ARBA00004633"/>
    </source>
</evidence>
<keyword evidence="5" id="KW-0813">Transport</keyword>
<dbReference type="PANTHER" id="PTHR31612:SF2">
    <property type="entry name" value="MULTIVESICULAR BODY SUBUNIT 12A"/>
    <property type="match status" value="1"/>
</dbReference>
<keyword evidence="8" id="KW-0653">Protein transport</keyword>
<evidence type="ECO:0000259" key="16">
    <source>
        <dbReference type="PROSITE" id="PS51498"/>
    </source>
</evidence>
<feature type="domain" description="UMA" evidence="15">
    <location>
        <begin position="246"/>
        <end position="295"/>
    </location>
</feature>
<dbReference type="Gene3D" id="2.100.10.50">
    <property type="match status" value="1"/>
</dbReference>
<feature type="compositionally biased region" description="Polar residues" evidence="14">
    <location>
        <begin position="177"/>
        <end position="186"/>
    </location>
</feature>
<dbReference type="GO" id="GO:0019075">
    <property type="term" value="P:virus maturation"/>
    <property type="evidence" value="ECO:0007669"/>
    <property type="project" value="TreeGrafter"/>
</dbReference>
<evidence type="ECO:0000256" key="6">
    <source>
        <dbReference type="ARBA" id="ARBA00022490"/>
    </source>
</evidence>
<keyword evidence="7" id="KW-0967">Endosome</keyword>
<evidence type="ECO:0000256" key="11">
    <source>
        <dbReference type="ARBA" id="ARBA00033002"/>
    </source>
</evidence>
<keyword evidence="18" id="KW-1185">Reference proteome</keyword>
<dbReference type="GO" id="GO:0017124">
    <property type="term" value="F:SH3 domain binding"/>
    <property type="evidence" value="ECO:0007669"/>
    <property type="project" value="UniProtKB-KW"/>
</dbReference>
<dbReference type="InterPro" id="IPR023340">
    <property type="entry name" value="UMA"/>
</dbReference>
<proteinExistence type="inferred from homology"/>
<dbReference type="GO" id="GO:0000813">
    <property type="term" value="C:ESCRT I complex"/>
    <property type="evidence" value="ECO:0007669"/>
    <property type="project" value="InterPro"/>
</dbReference>
<feature type="compositionally biased region" description="Pro residues" evidence="14">
    <location>
        <begin position="211"/>
        <end position="227"/>
    </location>
</feature>
<evidence type="ECO:0000256" key="12">
    <source>
        <dbReference type="ARBA" id="ARBA00033024"/>
    </source>
</evidence>
<dbReference type="AlphaFoldDB" id="A0A834I7V3"/>
<dbReference type="GO" id="GO:0032801">
    <property type="term" value="P:receptor catabolic process"/>
    <property type="evidence" value="ECO:0007669"/>
    <property type="project" value="TreeGrafter"/>
</dbReference>
<keyword evidence="6" id="KW-0963">Cytoplasm</keyword>
<evidence type="ECO:0000256" key="10">
    <source>
        <dbReference type="ARBA" id="ARBA00023136"/>
    </source>
</evidence>
<comment type="similarity">
    <text evidence="3">Belongs to the MVB12 family.</text>
</comment>
<feature type="domain" description="MABP" evidence="16">
    <location>
        <begin position="17"/>
        <end position="162"/>
    </location>
</feature>